<reference evidence="11 12" key="1">
    <citation type="submission" date="2019-06" db="EMBL/GenBank/DDBJ databases">
        <title>New taxonomy in bacterial strain CC-CFT640, isolated from vineyard.</title>
        <authorList>
            <person name="Lin S.-Y."/>
            <person name="Tsai C.-F."/>
            <person name="Young C.-C."/>
        </authorList>
    </citation>
    <scope>NUCLEOTIDE SEQUENCE [LARGE SCALE GENOMIC DNA]</scope>
    <source>
        <strain evidence="11 12">CC-CFT640</strain>
    </source>
</reference>
<comment type="similarity">
    <text evidence="2">Belongs to the binding-protein-dependent transport system permease family. HisMQ subfamily.</text>
</comment>
<comment type="caution">
    <text evidence="11">The sequence shown here is derived from an EMBL/GenBank/DDBJ whole genome shotgun (WGS) entry which is preliminary data.</text>
</comment>
<keyword evidence="3 9" id="KW-0813">Transport</keyword>
<comment type="subcellular location">
    <subcellularLocation>
        <location evidence="1">Cell inner membrane</location>
        <topology evidence="1">Multi-pass membrane protein</topology>
    </subcellularLocation>
    <subcellularLocation>
        <location evidence="9">Cell membrane</location>
        <topology evidence="9">Multi-pass membrane protein</topology>
    </subcellularLocation>
</comment>
<protein>
    <submittedName>
        <fullName evidence="11">Amino acid ABC transporter permease</fullName>
    </submittedName>
</protein>
<dbReference type="PANTHER" id="PTHR30614:SF0">
    <property type="entry name" value="L-CYSTINE TRANSPORT SYSTEM PERMEASE PROTEIN TCYL"/>
    <property type="match status" value="1"/>
</dbReference>
<name>A0A5C8PUR5_9HYPH</name>
<keyword evidence="12" id="KW-1185">Reference proteome</keyword>
<evidence type="ECO:0000256" key="1">
    <source>
        <dbReference type="ARBA" id="ARBA00004429"/>
    </source>
</evidence>
<dbReference type="GO" id="GO:0022857">
    <property type="term" value="F:transmembrane transporter activity"/>
    <property type="evidence" value="ECO:0007669"/>
    <property type="project" value="InterPro"/>
</dbReference>
<evidence type="ECO:0000256" key="6">
    <source>
        <dbReference type="ARBA" id="ARBA00022970"/>
    </source>
</evidence>
<dbReference type="InterPro" id="IPR000515">
    <property type="entry name" value="MetI-like"/>
</dbReference>
<dbReference type="SUPFAM" id="SSF161098">
    <property type="entry name" value="MetI-like"/>
    <property type="match status" value="1"/>
</dbReference>
<dbReference type="GO" id="GO:0043190">
    <property type="term" value="C:ATP-binding cassette (ABC) transporter complex"/>
    <property type="evidence" value="ECO:0007669"/>
    <property type="project" value="InterPro"/>
</dbReference>
<keyword evidence="6" id="KW-0029">Amino-acid transport</keyword>
<feature type="transmembrane region" description="Helical" evidence="9">
    <location>
        <begin position="26"/>
        <end position="46"/>
    </location>
</feature>
<evidence type="ECO:0000256" key="7">
    <source>
        <dbReference type="ARBA" id="ARBA00022989"/>
    </source>
</evidence>
<evidence type="ECO:0000256" key="8">
    <source>
        <dbReference type="ARBA" id="ARBA00023136"/>
    </source>
</evidence>
<dbReference type="InterPro" id="IPR035906">
    <property type="entry name" value="MetI-like_sf"/>
</dbReference>
<dbReference type="Gene3D" id="1.10.3720.10">
    <property type="entry name" value="MetI-like"/>
    <property type="match status" value="1"/>
</dbReference>
<evidence type="ECO:0000256" key="2">
    <source>
        <dbReference type="ARBA" id="ARBA00010072"/>
    </source>
</evidence>
<dbReference type="OrthoDB" id="9814550at2"/>
<feature type="transmembrane region" description="Helical" evidence="9">
    <location>
        <begin position="58"/>
        <end position="81"/>
    </location>
</feature>
<dbReference type="AlphaFoldDB" id="A0A5C8PUR5"/>
<evidence type="ECO:0000256" key="4">
    <source>
        <dbReference type="ARBA" id="ARBA00022475"/>
    </source>
</evidence>
<evidence type="ECO:0000256" key="3">
    <source>
        <dbReference type="ARBA" id="ARBA00022448"/>
    </source>
</evidence>
<keyword evidence="7 9" id="KW-1133">Transmembrane helix</keyword>
<dbReference type="Pfam" id="PF00528">
    <property type="entry name" value="BPD_transp_1"/>
    <property type="match status" value="1"/>
</dbReference>
<dbReference type="RefSeq" id="WP_147845621.1">
    <property type="nucleotide sequence ID" value="NZ_DATAJT010000002.1"/>
</dbReference>
<evidence type="ECO:0000313" key="11">
    <source>
        <dbReference type="EMBL" id="TXL81713.1"/>
    </source>
</evidence>
<evidence type="ECO:0000259" key="10">
    <source>
        <dbReference type="PROSITE" id="PS50928"/>
    </source>
</evidence>
<dbReference type="Proteomes" id="UP000321638">
    <property type="component" value="Unassembled WGS sequence"/>
</dbReference>
<keyword evidence="4" id="KW-1003">Cell membrane</keyword>
<feature type="domain" description="ABC transmembrane type-1" evidence="10">
    <location>
        <begin position="22"/>
        <end position="210"/>
    </location>
</feature>
<evidence type="ECO:0000313" key="12">
    <source>
        <dbReference type="Proteomes" id="UP000321638"/>
    </source>
</evidence>
<accession>A0A5C8PUR5</accession>
<keyword evidence="8 9" id="KW-0472">Membrane</keyword>
<gene>
    <name evidence="11" type="ORF">FHP25_04070</name>
</gene>
<keyword evidence="5 9" id="KW-0812">Transmembrane</keyword>
<dbReference type="PANTHER" id="PTHR30614">
    <property type="entry name" value="MEMBRANE COMPONENT OF AMINO ACID ABC TRANSPORTER"/>
    <property type="match status" value="1"/>
</dbReference>
<evidence type="ECO:0000256" key="9">
    <source>
        <dbReference type="RuleBase" id="RU363032"/>
    </source>
</evidence>
<dbReference type="GO" id="GO:0006865">
    <property type="term" value="P:amino acid transport"/>
    <property type="evidence" value="ECO:0007669"/>
    <property type="project" value="UniProtKB-KW"/>
</dbReference>
<sequence length="238" mass="26344">MAIWDWSVFFHDLVHPAILRGLWTTVWLTFVTLALAIVVGTAVALISRSRFAPAQWFYQGYVAFFRATPLLVQLVFLYSALPQMGIRLSVVEAAIIGLTLSESPYVAEIVRSAISAVPVAQWEAARAIGIRPLTAMRAIIFPQALRIAVPPMGNEFVRQLKNTSLVSVISMTELFRATDNLIQGSFRVLEALTVATIYYLLLTAAWTLLQQLVERRNGHWFADTSAPKAKVAAAKVEA</sequence>
<dbReference type="EMBL" id="VDUZ01000003">
    <property type="protein sequence ID" value="TXL81713.1"/>
    <property type="molecule type" value="Genomic_DNA"/>
</dbReference>
<dbReference type="InterPro" id="IPR043429">
    <property type="entry name" value="ArtM/GltK/GlnP/TcyL/YhdX-like"/>
</dbReference>
<proteinExistence type="inferred from homology"/>
<dbReference type="CDD" id="cd06261">
    <property type="entry name" value="TM_PBP2"/>
    <property type="match status" value="1"/>
</dbReference>
<organism evidence="11 12">
    <name type="scientific">Vineibacter terrae</name>
    <dbReference type="NCBI Taxonomy" id="2586908"/>
    <lineage>
        <taxon>Bacteria</taxon>
        <taxon>Pseudomonadati</taxon>
        <taxon>Pseudomonadota</taxon>
        <taxon>Alphaproteobacteria</taxon>
        <taxon>Hyphomicrobiales</taxon>
        <taxon>Vineibacter</taxon>
    </lineage>
</organism>
<evidence type="ECO:0000256" key="5">
    <source>
        <dbReference type="ARBA" id="ARBA00022692"/>
    </source>
</evidence>
<dbReference type="PROSITE" id="PS50928">
    <property type="entry name" value="ABC_TM1"/>
    <property type="match status" value="1"/>
</dbReference>
<dbReference type="InterPro" id="IPR010065">
    <property type="entry name" value="AA_ABC_transptr_permease_3TM"/>
</dbReference>
<dbReference type="NCBIfam" id="TIGR01726">
    <property type="entry name" value="HEQRo_perm_3TM"/>
    <property type="match status" value="1"/>
</dbReference>